<dbReference type="InterPro" id="IPR004165">
    <property type="entry name" value="CoA_trans_fam_I"/>
</dbReference>
<organism evidence="3 4">
    <name type="scientific">Dankookia rubra</name>
    <dbReference type="NCBI Taxonomy" id="1442381"/>
    <lineage>
        <taxon>Bacteria</taxon>
        <taxon>Pseudomonadati</taxon>
        <taxon>Pseudomonadota</taxon>
        <taxon>Alphaproteobacteria</taxon>
        <taxon>Acetobacterales</taxon>
        <taxon>Roseomonadaceae</taxon>
        <taxon>Dankookia</taxon>
    </lineage>
</organism>
<name>A0A4R5QDI7_9PROT</name>
<accession>A0A4R5QDI7</accession>
<protein>
    <submittedName>
        <fullName evidence="3">CoA transferase subunit A</fullName>
    </submittedName>
</protein>
<dbReference type="SMART" id="SM00882">
    <property type="entry name" value="CoA_trans"/>
    <property type="match status" value="1"/>
</dbReference>
<dbReference type="RefSeq" id="WP_133290528.1">
    <property type="nucleotide sequence ID" value="NZ_SMSJ01000033.1"/>
</dbReference>
<evidence type="ECO:0000256" key="2">
    <source>
        <dbReference type="ARBA" id="ARBA00022679"/>
    </source>
</evidence>
<proteinExistence type="inferred from homology"/>
<comment type="caution">
    <text evidence="3">The sequence shown here is derived from an EMBL/GenBank/DDBJ whole genome shotgun (WGS) entry which is preliminary data.</text>
</comment>
<evidence type="ECO:0000313" key="3">
    <source>
        <dbReference type="EMBL" id="TDH60688.1"/>
    </source>
</evidence>
<dbReference type="EMBL" id="SMSJ01000033">
    <property type="protein sequence ID" value="TDH60688.1"/>
    <property type="molecule type" value="Genomic_DNA"/>
</dbReference>
<dbReference type="PANTHER" id="PTHR13707">
    <property type="entry name" value="KETOACID-COENZYME A TRANSFERASE"/>
    <property type="match status" value="1"/>
</dbReference>
<evidence type="ECO:0000313" key="4">
    <source>
        <dbReference type="Proteomes" id="UP000295096"/>
    </source>
</evidence>
<dbReference type="Pfam" id="PF01144">
    <property type="entry name" value="CoA_trans"/>
    <property type="match status" value="1"/>
</dbReference>
<comment type="similarity">
    <text evidence="1">Belongs to the 3-oxoacid CoA-transferase subunit A family.</text>
</comment>
<dbReference type="AlphaFoldDB" id="A0A4R5QDI7"/>
<dbReference type="InterPro" id="IPR037171">
    <property type="entry name" value="NagB/RpiA_transferase-like"/>
</dbReference>
<gene>
    <name evidence="3" type="ORF">E2C06_20755</name>
</gene>
<reference evidence="3 4" key="1">
    <citation type="journal article" date="2016" name="J. Microbiol.">
        <title>Dankookia rubra gen. nov., sp. nov., an alphaproteobacterium isolated from sediment of a shallow stream.</title>
        <authorList>
            <person name="Kim W.H."/>
            <person name="Kim D.H."/>
            <person name="Kang K."/>
            <person name="Ahn T.Y."/>
        </authorList>
    </citation>
    <scope>NUCLEOTIDE SEQUENCE [LARGE SCALE GENOMIC DNA]</scope>
    <source>
        <strain evidence="3 4">JCM30602</strain>
    </source>
</reference>
<sequence>MAQRSKQVAGFAAAVADIPDGAVIAFGGFAGPGTPYNLTKALLDQGARRLTCIGNTTGGAHQPRLPDIGMLVEAGQVAKVVCSFTAATRPTDVLPFTKYYEAGEVEAELVPQGTLAERLRAAGAGIPAFYTPAAVGTELAEGRETRVINGREYLLEYALPCDVAFIRAWRADAAGNLQFRLAQRNFCPLMAMAAKLTIVEVEEDILPAGALDPDQVHLSGIFVQRLVKVPPAPEGLWTVRRQERAK</sequence>
<dbReference type="Proteomes" id="UP000295096">
    <property type="component" value="Unassembled WGS sequence"/>
</dbReference>
<dbReference type="NCBIfam" id="TIGR02429">
    <property type="entry name" value="pcaI_scoA_fam"/>
    <property type="match status" value="1"/>
</dbReference>
<keyword evidence="4" id="KW-1185">Reference proteome</keyword>
<dbReference type="OrthoDB" id="9777193at2"/>
<dbReference type="SUPFAM" id="SSF100950">
    <property type="entry name" value="NagB/RpiA/CoA transferase-like"/>
    <property type="match status" value="1"/>
</dbReference>
<dbReference type="Gene3D" id="3.40.1080.10">
    <property type="entry name" value="Glutaconate Coenzyme A-transferase"/>
    <property type="match status" value="1"/>
</dbReference>
<dbReference type="PROSITE" id="PS01273">
    <property type="entry name" value="COA_TRANSF_1"/>
    <property type="match status" value="1"/>
</dbReference>
<dbReference type="InterPro" id="IPR004163">
    <property type="entry name" value="CoA_transf_BS"/>
</dbReference>
<dbReference type="PANTHER" id="PTHR13707:SF60">
    <property type="entry name" value="ACETATE COA-TRANSFERASE SUBUNIT ALPHA"/>
    <property type="match status" value="1"/>
</dbReference>
<evidence type="ECO:0000256" key="1">
    <source>
        <dbReference type="ARBA" id="ARBA00005612"/>
    </source>
</evidence>
<keyword evidence="2 3" id="KW-0808">Transferase</keyword>
<dbReference type="InterPro" id="IPR012792">
    <property type="entry name" value="3-oxoacid_CoA-transf_A"/>
</dbReference>
<dbReference type="GO" id="GO:0008410">
    <property type="term" value="F:CoA-transferase activity"/>
    <property type="evidence" value="ECO:0007669"/>
    <property type="project" value="InterPro"/>
</dbReference>